<dbReference type="EMBL" id="JARBHA010000012">
    <property type="protein sequence ID" value="KAJ9686456.1"/>
    <property type="molecule type" value="Genomic_DNA"/>
</dbReference>
<comment type="subunit">
    <text evidence="2 4">Homodimer.</text>
</comment>
<evidence type="ECO:0000256" key="3">
    <source>
        <dbReference type="ARBA" id="ARBA00022525"/>
    </source>
</evidence>
<reference evidence="6 7" key="1">
    <citation type="journal article" date="2023" name="BMC Biotechnol.">
        <title>Vitis rotundifolia cv Carlos genome sequencing.</title>
        <authorList>
            <person name="Huff M."/>
            <person name="Hulse-Kemp A."/>
            <person name="Scheffler B."/>
            <person name="Youngblood R."/>
            <person name="Simpson S."/>
            <person name="Babiker E."/>
            <person name="Staton M."/>
        </authorList>
    </citation>
    <scope>NUCLEOTIDE SEQUENCE [LARGE SCALE GENOMIC DNA]</scope>
    <source>
        <tissue evidence="6">Leaf</tissue>
    </source>
</reference>
<proteinExistence type="inferred from homology"/>
<keyword evidence="7" id="KW-1185">Reference proteome</keyword>
<evidence type="ECO:0000256" key="2">
    <source>
        <dbReference type="ARBA" id="ARBA00011738"/>
    </source>
</evidence>
<name>A0AA39DJD9_VITRO</name>
<comment type="function">
    <text evidence="4">Dirigent proteins impart stereoselectivity on the phenoxy radical-coupling reaction, yielding optically active lignans from two molecules of coniferyl alcohol in the biosynthesis of lignans, flavonolignans, and alkaloids and thus plays a central role in plant secondary metabolism.</text>
</comment>
<evidence type="ECO:0000256" key="5">
    <source>
        <dbReference type="SAM" id="Phobius"/>
    </source>
</evidence>
<comment type="subcellular location">
    <subcellularLocation>
        <location evidence="4">Secreted</location>
        <location evidence="4">Extracellular space</location>
        <location evidence="4">Apoplast</location>
    </subcellularLocation>
</comment>
<dbReference type="PANTHER" id="PTHR21495">
    <property type="entry name" value="NUCLEOPORIN-RELATED"/>
    <property type="match status" value="1"/>
</dbReference>
<evidence type="ECO:0000256" key="1">
    <source>
        <dbReference type="ARBA" id="ARBA00010746"/>
    </source>
</evidence>
<comment type="similarity">
    <text evidence="1 4">Belongs to the plant dirigent protein family.</text>
</comment>
<keyword evidence="5" id="KW-0472">Membrane</keyword>
<dbReference type="Gene3D" id="2.40.480.10">
    <property type="entry name" value="Allene oxide cyclase-like"/>
    <property type="match status" value="1"/>
</dbReference>
<evidence type="ECO:0000313" key="7">
    <source>
        <dbReference type="Proteomes" id="UP001168098"/>
    </source>
</evidence>
<evidence type="ECO:0000256" key="4">
    <source>
        <dbReference type="RuleBase" id="RU363099"/>
    </source>
</evidence>
<dbReference type="Proteomes" id="UP001168098">
    <property type="component" value="Unassembled WGS sequence"/>
</dbReference>
<protein>
    <recommendedName>
        <fullName evidence="4">Dirigent protein</fullName>
    </recommendedName>
</protein>
<gene>
    <name evidence="6" type="ORF">PVL29_015384</name>
</gene>
<keyword evidence="3 4" id="KW-0964">Secreted</keyword>
<organism evidence="6 7">
    <name type="scientific">Vitis rotundifolia</name>
    <name type="common">Muscadine grape</name>
    <dbReference type="NCBI Taxonomy" id="103349"/>
    <lineage>
        <taxon>Eukaryota</taxon>
        <taxon>Viridiplantae</taxon>
        <taxon>Streptophyta</taxon>
        <taxon>Embryophyta</taxon>
        <taxon>Tracheophyta</taxon>
        <taxon>Spermatophyta</taxon>
        <taxon>Magnoliopsida</taxon>
        <taxon>eudicotyledons</taxon>
        <taxon>Gunneridae</taxon>
        <taxon>Pentapetalae</taxon>
        <taxon>rosids</taxon>
        <taxon>Vitales</taxon>
        <taxon>Vitaceae</taxon>
        <taxon>Viteae</taxon>
        <taxon>Vitis</taxon>
    </lineage>
</organism>
<keyword evidence="4" id="KW-0052">Apoplast</keyword>
<dbReference type="Pfam" id="PF03018">
    <property type="entry name" value="Dirigent"/>
    <property type="match status" value="1"/>
</dbReference>
<dbReference type="AlphaFoldDB" id="A0AA39DJD9"/>
<dbReference type="InterPro" id="IPR004265">
    <property type="entry name" value="Dirigent"/>
</dbReference>
<keyword evidence="5" id="KW-0812">Transmembrane</keyword>
<dbReference type="GO" id="GO:0048046">
    <property type="term" value="C:apoplast"/>
    <property type="evidence" value="ECO:0007669"/>
    <property type="project" value="UniProtKB-SubCell"/>
</dbReference>
<dbReference type="InterPro" id="IPR044859">
    <property type="entry name" value="Allene_oxi_cyc_Dirigent"/>
</dbReference>
<keyword evidence="5" id="KW-1133">Transmembrane helix</keyword>
<sequence length="189" mass="20121">METSSFNSPPHLTTMSATPFLLATLVLAMVLCSAGGVLLQPQETNMVLYFQDYVGGPNATAMIVTGIPSKIWSFASFGTVFVTDDPITEAPDPNSAPVGRGRGMYITSALDGSTTHVLISIVFTNGQFSGSTLEIQGSSPQFQKYGEVSVVSGTGRLRFARGYAKFETVFVDTPIGYSVIKCNVTIRNA</sequence>
<accession>A0AA39DJD9</accession>
<comment type="caution">
    <text evidence="6">The sequence shown here is derived from an EMBL/GenBank/DDBJ whole genome shotgun (WGS) entry which is preliminary data.</text>
</comment>
<dbReference type="GO" id="GO:0009699">
    <property type="term" value="P:phenylpropanoid biosynthetic process"/>
    <property type="evidence" value="ECO:0007669"/>
    <property type="project" value="UniProtKB-ARBA"/>
</dbReference>
<evidence type="ECO:0000313" key="6">
    <source>
        <dbReference type="EMBL" id="KAJ9686456.1"/>
    </source>
</evidence>
<feature type="transmembrane region" description="Helical" evidence="5">
    <location>
        <begin position="20"/>
        <end position="39"/>
    </location>
</feature>